<organism evidence="1 2">
    <name type="scientific">Photobacterium iliopiscarium</name>
    <dbReference type="NCBI Taxonomy" id="56192"/>
    <lineage>
        <taxon>Bacteria</taxon>
        <taxon>Pseudomonadati</taxon>
        <taxon>Pseudomonadota</taxon>
        <taxon>Gammaproteobacteria</taxon>
        <taxon>Vibrionales</taxon>
        <taxon>Vibrionaceae</taxon>
        <taxon>Photobacterium</taxon>
    </lineage>
</organism>
<evidence type="ECO:0000313" key="2">
    <source>
        <dbReference type="Proteomes" id="UP000241190"/>
    </source>
</evidence>
<sequence>MLEAAILLVKGLVEELILYRFILPHSDRVYVQSDFMFNYMKYKRINPKLMMVVPIGVDLDKIKESVQIEPKDIPQWQVLLWLAS</sequence>
<reference evidence="1 2" key="1">
    <citation type="submission" date="2018-03" db="EMBL/GenBank/DDBJ databases">
        <title>Whole genome sequencing of Histamine producing bacteria.</title>
        <authorList>
            <person name="Butler K."/>
        </authorList>
    </citation>
    <scope>NUCLEOTIDE SEQUENCE [LARGE SCALE GENOMIC DNA]</scope>
    <source>
        <strain evidence="1 2">ATCC 51761</strain>
    </source>
</reference>
<gene>
    <name evidence="1" type="ORF">C9J52_15940</name>
</gene>
<dbReference type="RefSeq" id="WP_045036290.1">
    <property type="nucleotide sequence ID" value="NZ_JZSR01000007.1"/>
</dbReference>
<dbReference type="EMBL" id="PYOP01000030">
    <property type="protein sequence ID" value="PSW93082.1"/>
    <property type="molecule type" value="Genomic_DNA"/>
</dbReference>
<keyword evidence="2" id="KW-1185">Reference proteome</keyword>
<protein>
    <submittedName>
        <fullName evidence="1">Uncharacterized protein</fullName>
    </submittedName>
</protein>
<comment type="caution">
    <text evidence="1">The sequence shown here is derived from an EMBL/GenBank/DDBJ whole genome shotgun (WGS) entry which is preliminary data.</text>
</comment>
<dbReference type="Proteomes" id="UP000241190">
    <property type="component" value="Unassembled WGS sequence"/>
</dbReference>
<accession>A0ABX5GPB7</accession>
<name>A0ABX5GPB7_9GAMM</name>
<evidence type="ECO:0000313" key="1">
    <source>
        <dbReference type="EMBL" id="PSW93082.1"/>
    </source>
</evidence>
<dbReference type="SUPFAM" id="SSF53756">
    <property type="entry name" value="UDP-Glycosyltransferase/glycogen phosphorylase"/>
    <property type="match status" value="1"/>
</dbReference>
<proteinExistence type="predicted"/>